<comment type="caution">
    <text evidence="3">The sequence shown here is derived from an EMBL/GenBank/DDBJ whole genome shotgun (WGS) entry which is preliminary data.</text>
</comment>
<dbReference type="Proteomes" id="UP001519887">
    <property type="component" value="Unassembled WGS sequence"/>
</dbReference>
<reference evidence="3 4" key="1">
    <citation type="submission" date="2021-07" db="EMBL/GenBank/DDBJ databases">
        <title>Paenibacillus radiodurans sp. nov., isolated from the southeastern edge of Tengger Desert.</title>
        <authorList>
            <person name="Zhang G."/>
        </authorList>
    </citation>
    <scope>NUCLEOTIDE SEQUENCE [LARGE SCALE GENOMIC DNA]</scope>
    <source>
        <strain evidence="3 4">CCM 7311</strain>
    </source>
</reference>
<accession>A0ABS7CGJ5</accession>
<dbReference type="InterPro" id="IPR002347">
    <property type="entry name" value="SDR_fam"/>
</dbReference>
<dbReference type="PANTHER" id="PTHR24320">
    <property type="entry name" value="RETINOL DEHYDROGENASE"/>
    <property type="match status" value="1"/>
</dbReference>
<dbReference type="EMBL" id="JAHZIK010001988">
    <property type="protein sequence ID" value="MBW7460052.1"/>
    <property type="molecule type" value="Genomic_DNA"/>
</dbReference>
<keyword evidence="2" id="KW-0560">Oxidoreductase</keyword>
<protein>
    <submittedName>
        <fullName evidence="3">SDR family NAD(P)-dependent oxidoreductase</fullName>
    </submittedName>
</protein>
<dbReference type="InterPro" id="IPR036291">
    <property type="entry name" value="NAD(P)-bd_dom_sf"/>
</dbReference>
<gene>
    <name evidence="3" type="ORF">K0U00_38920</name>
</gene>
<sequence length="78" mass="7790">MLTKQFPIHSGFGAASTTDDVMAGIDLTDKIVIVTGGYSGIGLETTRALTSAGAAVIVPARDVSKAKEALAGIGGVEV</sequence>
<dbReference type="Pfam" id="PF00106">
    <property type="entry name" value="adh_short"/>
    <property type="match status" value="1"/>
</dbReference>
<name>A0ABS7CGJ5_9BACL</name>
<dbReference type="Gene3D" id="3.40.50.720">
    <property type="entry name" value="NAD(P)-binding Rossmann-like Domain"/>
    <property type="match status" value="1"/>
</dbReference>
<proteinExistence type="inferred from homology"/>
<evidence type="ECO:0000256" key="1">
    <source>
        <dbReference type="ARBA" id="ARBA00006484"/>
    </source>
</evidence>
<dbReference type="SUPFAM" id="SSF51735">
    <property type="entry name" value="NAD(P)-binding Rossmann-fold domains"/>
    <property type="match status" value="1"/>
</dbReference>
<evidence type="ECO:0000313" key="3">
    <source>
        <dbReference type="EMBL" id="MBW7460052.1"/>
    </source>
</evidence>
<dbReference type="PANTHER" id="PTHR24320:SF148">
    <property type="entry name" value="NAD(P)-BINDING ROSSMANN-FOLD SUPERFAMILY PROTEIN"/>
    <property type="match status" value="1"/>
</dbReference>
<organism evidence="3 4">
    <name type="scientific">Paenibacillus sepulcri</name>
    <dbReference type="NCBI Taxonomy" id="359917"/>
    <lineage>
        <taxon>Bacteria</taxon>
        <taxon>Bacillati</taxon>
        <taxon>Bacillota</taxon>
        <taxon>Bacilli</taxon>
        <taxon>Bacillales</taxon>
        <taxon>Paenibacillaceae</taxon>
        <taxon>Paenibacillus</taxon>
    </lineage>
</organism>
<keyword evidence="4" id="KW-1185">Reference proteome</keyword>
<comment type="similarity">
    <text evidence="1">Belongs to the short-chain dehydrogenases/reductases (SDR) family.</text>
</comment>
<feature type="non-terminal residue" evidence="3">
    <location>
        <position position="78"/>
    </location>
</feature>
<evidence type="ECO:0000313" key="4">
    <source>
        <dbReference type="Proteomes" id="UP001519887"/>
    </source>
</evidence>
<evidence type="ECO:0000256" key="2">
    <source>
        <dbReference type="ARBA" id="ARBA00023002"/>
    </source>
</evidence>